<evidence type="ECO:0008006" key="4">
    <source>
        <dbReference type="Google" id="ProtNLM"/>
    </source>
</evidence>
<proteinExistence type="predicted"/>
<dbReference type="Pfam" id="PF14273">
    <property type="entry name" value="DUF4360"/>
    <property type="match status" value="1"/>
</dbReference>
<sequence length="205" mass="21848">MRFFAGLLALPVVVLATGPPADQIRIASVTHSGNGCPQGSVSNSINEERTIITLGFDRFQTYIGPGTSPQDRSKNCQIHVNLKYPSGFSFAVVDSVYHGFAQLDSGVTGDFLSTYFFSSDAAATCTTRTSIKGGGIWADGQVYTQQDSVPATNVIRSPCGGSDAILNINNRISLSSTKSSASGMITNDDTTLSLTQQVNIKWYEC</sequence>
<dbReference type="Proteomes" id="UP000233524">
    <property type="component" value="Unassembled WGS sequence"/>
</dbReference>
<evidence type="ECO:0000313" key="2">
    <source>
        <dbReference type="EMBL" id="PKS13134.1"/>
    </source>
</evidence>
<reference evidence="2 3" key="1">
    <citation type="journal article" date="2017" name="G3 (Bethesda)">
        <title>First Draft Genome Sequence of the Pathogenic Fungus Lomentospora prolificans (Formerly Scedosporium prolificans).</title>
        <authorList>
            <person name="Luo R."/>
            <person name="Zimin A."/>
            <person name="Workman R."/>
            <person name="Fan Y."/>
            <person name="Pertea G."/>
            <person name="Grossman N."/>
            <person name="Wear M.P."/>
            <person name="Jia B."/>
            <person name="Miller H."/>
            <person name="Casadevall A."/>
            <person name="Timp W."/>
            <person name="Zhang S.X."/>
            <person name="Salzberg S.L."/>
        </authorList>
    </citation>
    <scope>NUCLEOTIDE SEQUENCE [LARGE SCALE GENOMIC DNA]</scope>
    <source>
        <strain evidence="2 3">JHH-5317</strain>
    </source>
</reference>
<feature type="chain" id="PRO_5014826893" description="Secreted protein" evidence="1">
    <location>
        <begin position="17"/>
        <end position="205"/>
    </location>
</feature>
<evidence type="ECO:0000313" key="3">
    <source>
        <dbReference type="Proteomes" id="UP000233524"/>
    </source>
</evidence>
<dbReference type="EMBL" id="NLAX01000002">
    <property type="protein sequence ID" value="PKS13134.1"/>
    <property type="molecule type" value="Genomic_DNA"/>
</dbReference>
<accession>A0A2N3NL23</accession>
<organism evidence="2 3">
    <name type="scientific">Lomentospora prolificans</name>
    <dbReference type="NCBI Taxonomy" id="41688"/>
    <lineage>
        <taxon>Eukaryota</taxon>
        <taxon>Fungi</taxon>
        <taxon>Dikarya</taxon>
        <taxon>Ascomycota</taxon>
        <taxon>Pezizomycotina</taxon>
        <taxon>Sordariomycetes</taxon>
        <taxon>Hypocreomycetidae</taxon>
        <taxon>Microascales</taxon>
        <taxon>Microascaceae</taxon>
        <taxon>Lomentospora</taxon>
    </lineage>
</organism>
<feature type="signal peptide" evidence="1">
    <location>
        <begin position="1"/>
        <end position="16"/>
    </location>
</feature>
<dbReference type="VEuPathDB" id="FungiDB:jhhlp_000476"/>
<dbReference type="InParanoid" id="A0A2N3NL23"/>
<name>A0A2N3NL23_9PEZI</name>
<keyword evidence="3" id="KW-1185">Reference proteome</keyword>
<dbReference type="STRING" id="41688.A0A2N3NL23"/>
<dbReference type="PANTHER" id="PTHR38847:SF1">
    <property type="entry name" value="PSEUDOURIDINE SYNTHASE RSUA_RLUA-LIKE DOMAIN-CONTAINING PROTEIN"/>
    <property type="match status" value="1"/>
</dbReference>
<dbReference type="PANTHER" id="PTHR38847">
    <property type="match status" value="1"/>
</dbReference>
<keyword evidence="1" id="KW-0732">Signal</keyword>
<evidence type="ECO:0000256" key="1">
    <source>
        <dbReference type="SAM" id="SignalP"/>
    </source>
</evidence>
<comment type="caution">
    <text evidence="2">The sequence shown here is derived from an EMBL/GenBank/DDBJ whole genome shotgun (WGS) entry which is preliminary data.</text>
</comment>
<dbReference type="OrthoDB" id="152248at2759"/>
<gene>
    <name evidence="2" type="ORF">jhhlp_000476</name>
</gene>
<dbReference type="AlphaFoldDB" id="A0A2N3NL23"/>
<dbReference type="InterPro" id="IPR025649">
    <property type="entry name" value="DUF4360"/>
</dbReference>
<protein>
    <recommendedName>
        <fullName evidence="4">Secreted protein</fullName>
    </recommendedName>
</protein>